<proteinExistence type="inferred from homology"/>
<accession>A0AAV4U464</accession>
<evidence type="ECO:0000256" key="1">
    <source>
        <dbReference type="ARBA" id="ARBA00007177"/>
    </source>
</evidence>
<dbReference type="Proteomes" id="UP001054837">
    <property type="component" value="Unassembled WGS sequence"/>
</dbReference>
<protein>
    <submittedName>
        <fullName evidence="3">Urease accessory protein D</fullName>
    </submittedName>
</protein>
<organism evidence="3 4">
    <name type="scientific">Caerostris darwini</name>
    <dbReference type="NCBI Taxonomy" id="1538125"/>
    <lineage>
        <taxon>Eukaryota</taxon>
        <taxon>Metazoa</taxon>
        <taxon>Ecdysozoa</taxon>
        <taxon>Arthropoda</taxon>
        <taxon>Chelicerata</taxon>
        <taxon>Arachnida</taxon>
        <taxon>Araneae</taxon>
        <taxon>Araneomorphae</taxon>
        <taxon>Entelegynae</taxon>
        <taxon>Araneoidea</taxon>
        <taxon>Araneidae</taxon>
        <taxon>Caerostris</taxon>
    </lineage>
</organism>
<dbReference type="InterPro" id="IPR002669">
    <property type="entry name" value="UreD"/>
</dbReference>
<evidence type="ECO:0000313" key="3">
    <source>
        <dbReference type="EMBL" id="GIY52581.1"/>
    </source>
</evidence>
<dbReference type="Pfam" id="PF01774">
    <property type="entry name" value="UreD"/>
    <property type="match status" value="1"/>
</dbReference>
<dbReference type="PANTHER" id="PTHR33643">
    <property type="entry name" value="UREASE ACCESSORY PROTEIN D"/>
    <property type="match status" value="1"/>
</dbReference>
<dbReference type="GO" id="GO:0016151">
    <property type="term" value="F:nickel cation binding"/>
    <property type="evidence" value="ECO:0007669"/>
    <property type="project" value="InterPro"/>
</dbReference>
<keyword evidence="2" id="KW-0143">Chaperone</keyword>
<keyword evidence="4" id="KW-1185">Reference proteome</keyword>
<comment type="caution">
    <text evidence="3">The sequence shown here is derived from an EMBL/GenBank/DDBJ whole genome shotgun (WGS) entry which is preliminary data.</text>
</comment>
<dbReference type="PANTHER" id="PTHR33643:SF1">
    <property type="entry name" value="UREASE ACCESSORY PROTEIN D"/>
    <property type="match status" value="1"/>
</dbReference>
<dbReference type="EMBL" id="BPLQ01010679">
    <property type="protein sequence ID" value="GIY52581.1"/>
    <property type="molecule type" value="Genomic_DNA"/>
</dbReference>
<comment type="similarity">
    <text evidence="1">Belongs to the UreD family.</text>
</comment>
<evidence type="ECO:0000313" key="4">
    <source>
        <dbReference type="Proteomes" id="UP001054837"/>
    </source>
</evidence>
<gene>
    <name evidence="3" type="primary">URED</name>
    <name evidence="3" type="ORF">CDAR_119371</name>
</gene>
<evidence type="ECO:0000256" key="2">
    <source>
        <dbReference type="ARBA" id="ARBA00023186"/>
    </source>
</evidence>
<reference evidence="3 4" key="1">
    <citation type="submission" date="2021-06" db="EMBL/GenBank/DDBJ databases">
        <title>Caerostris darwini draft genome.</title>
        <authorList>
            <person name="Kono N."/>
            <person name="Arakawa K."/>
        </authorList>
    </citation>
    <scope>NUCLEOTIDE SEQUENCE [LARGE SCALE GENOMIC DNA]</scope>
</reference>
<name>A0AAV4U464_9ARAC</name>
<dbReference type="HAMAP" id="MF_01384">
    <property type="entry name" value="UreD"/>
    <property type="match status" value="1"/>
</dbReference>
<dbReference type="AlphaFoldDB" id="A0AAV4U464"/>
<sequence>MERKGVAKIEFKRNENKKCENGCLKDHNNSCKFLIPDLDTCYYEYPIKIMLPSSISETCCQWIFPVIYGGGLVEGDNVNISLKIGHKCSITMSTMSFPKVYCCENGKDSQLNGEYFLDSEALLCVLPDPLVCFKNASYNQCQSFHLASDANLVLLDWFTSGRYMRGERWAFSKLKNISAIFIDDKLQFRESQNIQNTPFLNIEKTMKAYNIIGTCMIMGPHLEFLYSSILCQLEKCKAYGEKANADLLFSVSPLHLSNASKYFGCIVRFAAVSVPEAIKKIEDLLQPLFTVIGANPFANK</sequence>